<dbReference type="KEGG" id="chya:V22_15600"/>
<organism evidence="2 3">
    <name type="scientific">Calycomorphotria hydatis</name>
    <dbReference type="NCBI Taxonomy" id="2528027"/>
    <lineage>
        <taxon>Bacteria</taxon>
        <taxon>Pseudomonadati</taxon>
        <taxon>Planctomycetota</taxon>
        <taxon>Planctomycetia</taxon>
        <taxon>Planctomycetales</taxon>
        <taxon>Planctomycetaceae</taxon>
        <taxon>Calycomorphotria</taxon>
    </lineage>
</organism>
<feature type="region of interest" description="Disordered" evidence="1">
    <location>
        <begin position="48"/>
        <end position="71"/>
    </location>
</feature>
<accession>A0A517T7H9</accession>
<gene>
    <name evidence="2" type="primary">slyX</name>
    <name evidence="2" type="ORF">V22_15600</name>
</gene>
<sequence length="71" mass="8085">MSDELNERLAAIESLLMHLQQDVEAMSSVLQAQTRDAAKLRQDLSKLSSRIESMETEQEPSSLKDEKPPHY</sequence>
<name>A0A517T7H9_9PLAN</name>
<dbReference type="RefSeq" id="WP_145261403.1">
    <property type="nucleotide sequence ID" value="NZ_CP036316.1"/>
</dbReference>
<evidence type="ECO:0000313" key="2">
    <source>
        <dbReference type="EMBL" id="QDT64327.1"/>
    </source>
</evidence>
<proteinExistence type="predicted"/>
<reference evidence="2 3" key="1">
    <citation type="submission" date="2019-02" db="EMBL/GenBank/DDBJ databases">
        <title>Deep-cultivation of Planctomycetes and their phenomic and genomic characterization uncovers novel biology.</title>
        <authorList>
            <person name="Wiegand S."/>
            <person name="Jogler M."/>
            <person name="Boedeker C."/>
            <person name="Pinto D."/>
            <person name="Vollmers J."/>
            <person name="Rivas-Marin E."/>
            <person name="Kohn T."/>
            <person name="Peeters S.H."/>
            <person name="Heuer A."/>
            <person name="Rast P."/>
            <person name="Oberbeckmann S."/>
            <person name="Bunk B."/>
            <person name="Jeske O."/>
            <person name="Meyerdierks A."/>
            <person name="Storesund J.E."/>
            <person name="Kallscheuer N."/>
            <person name="Luecker S."/>
            <person name="Lage O.M."/>
            <person name="Pohl T."/>
            <person name="Merkel B.J."/>
            <person name="Hornburger P."/>
            <person name="Mueller R.-W."/>
            <person name="Bruemmer F."/>
            <person name="Labrenz M."/>
            <person name="Spormann A.M."/>
            <person name="Op den Camp H."/>
            <person name="Overmann J."/>
            <person name="Amann R."/>
            <person name="Jetten M.S.M."/>
            <person name="Mascher T."/>
            <person name="Medema M.H."/>
            <person name="Devos D.P."/>
            <person name="Kaster A.-K."/>
            <person name="Ovreas L."/>
            <person name="Rohde M."/>
            <person name="Galperin M.Y."/>
            <person name="Jogler C."/>
        </authorList>
    </citation>
    <scope>NUCLEOTIDE SEQUENCE [LARGE SCALE GENOMIC DNA]</scope>
    <source>
        <strain evidence="2 3">V22</strain>
    </source>
</reference>
<dbReference type="Pfam" id="PF04102">
    <property type="entry name" value="SlyX"/>
    <property type="match status" value="1"/>
</dbReference>
<dbReference type="EMBL" id="CP036316">
    <property type="protein sequence ID" value="QDT64327.1"/>
    <property type="molecule type" value="Genomic_DNA"/>
</dbReference>
<dbReference type="AlphaFoldDB" id="A0A517T7H9"/>
<dbReference type="InterPro" id="IPR007236">
    <property type="entry name" value="SlyX"/>
</dbReference>
<feature type="compositionally biased region" description="Basic and acidic residues" evidence="1">
    <location>
        <begin position="62"/>
        <end position="71"/>
    </location>
</feature>
<evidence type="ECO:0000313" key="3">
    <source>
        <dbReference type="Proteomes" id="UP000319976"/>
    </source>
</evidence>
<dbReference type="Proteomes" id="UP000319976">
    <property type="component" value="Chromosome"/>
</dbReference>
<keyword evidence="3" id="KW-1185">Reference proteome</keyword>
<evidence type="ECO:0000256" key="1">
    <source>
        <dbReference type="SAM" id="MobiDB-lite"/>
    </source>
</evidence>
<dbReference type="OrthoDB" id="215099at2"/>
<protein>
    <submittedName>
        <fullName evidence="2">Protein SlyX</fullName>
    </submittedName>
</protein>